<name>A0ABP1B7V8_9BRYO</name>
<evidence type="ECO:0000313" key="2">
    <source>
        <dbReference type="Proteomes" id="UP001497522"/>
    </source>
</evidence>
<protein>
    <submittedName>
        <fullName evidence="1">Uncharacterized protein</fullName>
    </submittedName>
</protein>
<keyword evidence="2" id="KW-1185">Reference proteome</keyword>
<organism evidence="1 2">
    <name type="scientific">Sphagnum jensenii</name>
    <dbReference type="NCBI Taxonomy" id="128206"/>
    <lineage>
        <taxon>Eukaryota</taxon>
        <taxon>Viridiplantae</taxon>
        <taxon>Streptophyta</taxon>
        <taxon>Embryophyta</taxon>
        <taxon>Bryophyta</taxon>
        <taxon>Sphagnophytina</taxon>
        <taxon>Sphagnopsida</taxon>
        <taxon>Sphagnales</taxon>
        <taxon>Sphagnaceae</taxon>
        <taxon>Sphagnum</taxon>
    </lineage>
</organism>
<dbReference type="EMBL" id="OZ023703">
    <property type="protein sequence ID" value="CAK9871136.1"/>
    <property type="molecule type" value="Genomic_DNA"/>
</dbReference>
<reference evidence="1 2" key="1">
    <citation type="submission" date="2024-03" db="EMBL/GenBank/DDBJ databases">
        <authorList>
            <consortium name="ELIXIR-Norway"/>
            <consortium name="Elixir Norway"/>
        </authorList>
    </citation>
    <scope>NUCLEOTIDE SEQUENCE [LARGE SCALE GENOMIC DNA]</scope>
</reference>
<proteinExistence type="predicted"/>
<accession>A0ABP1B7V8</accession>
<evidence type="ECO:0000313" key="1">
    <source>
        <dbReference type="EMBL" id="CAK9871136.1"/>
    </source>
</evidence>
<sequence length="336" mass="36987">MAPAGTWEKYLFTTHTALAVSPWKGRRGLQLLDVLIKQDTGLQLPGRPPVIHKIGTFFNLREVGDDGDDLELEDVFDRLKKAVLKYSTTRDSDDEISDDKDITLENLCNIKETVKASSKTLVSTQPEFLSLQHDSSKELIVRAEDVTLLSINRDSLQKAILQAKWKPDIKTIAKHGAKPSKLRGLLDLWLITDILYAENFTMEAKPSSLSHARVQAPGSLLSAVVGVPTPSIGFNIENGQSRDMETELTGGMYIPLGIRAMRLRYKANGTLYRIDADGGRTQPVVRAGSSNPKLSDPVSDPTYNMGDLFLNNVPVNPEDDSCIPLDILTDNAAESS</sequence>
<gene>
    <name evidence="1" type="ORF">CSSPJE1EN2_LOCUS13804</name>
</gene>
<dbReference type="Proteomes" id="UP001497522">
    <property type="component" value="Chromosome 2"/>
</dbReference>